<feature type="region of interest" description="Disordered" evidence="1">
    <location>
        <begin position="103"/>
        <end position="122"/>
    </location>
</feature>
<dbReference type="Proteomes" id="UP001154114">
    <property type="component" value="Chromosome 20"/>
</dbReference>
<dbReference type="EMBL" id="LR824023">
    <property type="protein sequence ID" value="CAD0203690.1"/>
    <property type="molecule type" value="Genomic_DNA"/>
</dbReference>
<feature type="region of interest" description="Disordered" evidence="1">
    <location>
        <begin position="1"/>
        <end position="93"/>
    </location>
</feature>
<evidence type="ECO:0000313" key="3">
    <source>
        <dbReference type="Proteomes" id="UP001154114"/>
    </source>
</evidence>
<accession>A0A9N8L4E2</accession>
<evidence type="ECO:0000256" key="1">
    <source>
        <dbReference type="SAM" id="MobiDB-lite"/>
    </source>
</evidence>
<protein>
    <submittedName>
        <fullName evidence="2">Uncharacterized protein</fullName>
    </submittedName>
</protein>
<gene>
    <name evidence="2" type="ORF">CINC_LOCUS6002</name>
</gene>
<organism evidence="2 3">
    <name type="scientific">Chrysodeixis includens</name>
    <name type="common">Soybean looper</name>
    <name type="synonym">Pseudoplusia includens</name>
    <dbReference type="NCBI Taxonomy" id="689277"/>
    <lineage>
        <taxon>Eukaryota</taxon>
        <taxon>Metazoa</taxon>
        <taxon>Ecdysozoa</taxon>
        <taxon>Arthropoda</taxon>
        <taxon>Hexapoda</taxon>
        <taxon>Insecta</taxon>
        <taxon>Pterygota</taxon>
        <taxon>Neoptera</taxon>
        <taxon>Endopterygota</taxon>
        <taxon>Lepidoptera</taxon>
        <taxon>Glossata</taxon>
        <taxon>Ditrysia</taxon>
        <taxon>Noctuoidea</taxon>
        <taxon>Noctuidae</taxon>
        <taxon>Plusiinae</taxon>
        <taxon>Chrysodeixis</taxon>
    </lineage>
</organism>
<feature type="compositionally biased region" description="Basic and acidic residues" evidence="1">
    <location>
        <begin position="13"/>
        <end position="34"/>
    </location>
</feature>
<keyword evidence="3" id="KW-1185">Reference proteome</keyword>
<name>A0A9N8L4E2_CHRIL</name>
<proteinExistence type="predicted"/>
<reference evidence="2" key="1">
    <citation type="submission" date="2021-12" db="EMBL/GenBank/DDBJ databases">
        <authorList>
            <person name="King R."/>
        </authorList>
    </citation>
    <scope>NUCLEOTIDE SEQUENCE</scope>
</reference>
<dbReference type="AlphaFoldDB" id="A0A9N8L4E2"/>
<sequence length="122" mass="12947">MFALHKATPSLFVKEKTRSQRECEGTEGGRRGERGGVGGEGGECVPRVPAAERRLSAASSERSPHAAGSRRLPPPAACPACAPGTASTPLHNTPLSVLPLTTARKGHILSRNTPHRQWYSTN</sequence>
<evidence type="ECO:0000313" key="2">
    <source>
        <dbReference type="EMBL" id="CAD0203690.1"/>
    </source>
</evidence>